<evidence type="ECO:0000313" key="4">
    <source>
        <dbReference type="Proteomes" id="UP001431963"/>
    </source>
</evidence>
<evidence type="ECO:0000256" key="1">
    <source>
        <dbReference type="SAM" id="SignalP"/>
    </source>
</evidence>
<dbReference type="EMBL" id="JBALHR010000003">
    <property type="protein sequence ID" value="MEH7827991.1"/>
    <property type="molecule type" value="Genomic_DNA"/>
</dbReference>
<protein>
    <submittedName>
        <fullName evidence="3">Transporter substrate-binding domain-containing protein</fullName>
    </submittedName>
</protein>
<reference evidence="3" key="1">
    <citation type="submission" date="2024-02" db="EMBL/GenBank/DDBJ databases">
        <title>Genome sequences of strain Gemmobacter sp. JM10B15.</title>
        <authorList>
            <person name="Zhang M."/>
        </authorList>
    </citation>
    <scope>NUCLEOTIDE SEQUENCE</scope>
    <source>
        <strain evidence="3">JM10B15</strain>
    </source>
</reference>
<name>A0ABU8BTJ8_9RHOB</name>
<feature type="signal peptide" evidence="1">
    <location>
        <begin position="1"/>
        <end position="26"/>
    </location>
</feature>
<keyword evidence="4" id="KW-1185">Reference proteome</keyword>
<dbReference type="InterPro" id="IPR006311">
    <property type="entry name" value="TAT_signal"/>
</dbReference>
<dbReference type="InterPro" id="IPR001638">
    <property type="entry name" value="Solute-binding_3/MltF_N"/>
</dbReference>
<feature type="domain" description="Solute-binding protein family 3/N-terminal" evidence="2">
    <location>
        <begin position="58"/>
        <end position="108"/>
    </location>
</feature>
<feature type="chain" id="PRO_5045176690" evidence="1">
    <location>
        <begin position="27"/>
        <end position="312"/>
    </location>
</feature>
<dbReference type="Proteomes" id="UP001431963">
    <property type="component" value="Unassembled WGS sequence"/>
</dbReference>
<gene>
    <name evidence="3" type="ORF">V6590_07510</name>
</gene>
<proteinExistence type="predicted"/>
<dbReference type="RefSeq" id="WP_335421477.1">
    <property type="nucleotide sequence ID" value="NZ_JBALHR010000003.1"/>
</dbReference>
<keyword evidence="1" id="KW-0732">Signal</keyword>
<evidence type="ECO:0000313" key="3">
    <source>
        <dbReference type="EMBL" id="MEH7827991.1"/>
    </source>
</evidence>
<dbReference type="Pfam" id="PF00497">
    <property type="entry name" value="SBP_bac_3"/>
    <property type="match status" value="1"/>
</dbReference>
<comment type="caution">
    <text evidence="3">The sequence shown here is derived from an EMBL/GenBank/DDBJ whole genome shotgun (WGS) entry which is preliminary data.</text>
</comment>
<organism evidence="3 4">
    <name type="scientific">Gemmobacter denitrificans</name>
    <dbReference type="NCBI Taxonomy" id="3123040"/>
    <lineage>
        <taxon>Bacteria</taxon>
        <taxon>Pseudomonadati</taxon>
        <taxon>Pseudomonadota</taxon>
        <taxon>Alphaproteobacteria</taxon>
        <taxon>Rhodobacterales</taxon>
        <taxon>Paracoccaceae</taxon>
        <taxon>Gemmobacter</taxon>
    </lineage>
</organism>
<dbReference type="PROSITE" id="PS51318">
    <property type="entry name" value="TAT"/>
    <property type="match status" value="1"/>
</dbReference>
<evidence type="ECO:0000259" key="2">
    <source>
        <dbReference type="Pfam" id="PF00497"/>
    </source>
</evidence>
<sequence length="312" mass="33725">MTQRRPFLTALAAGVLATLAALPVFARCEGIAPEQRPQNTPREFIGETLDEILDRGSLTIAVYEDFPPYSWQDGAEPKGVDIELGRILAEGLGVTPEFRFVQAGETIQTDLMVNIWRGGVQKEPVANVMLRVPYNSTLTCLIDQVVFTGQYADEQIAIAYRQDAYPDAVPNPAGGRDEGGPVAAFFRFDTVAVENDSIADFYLTSFPGGQIGPMIRRHRTMADSMAALAVGETMAAMGPLAQLEFGAGQGVNVHEPPLPGFALSRWTLGIAVHVSHRDLAYALDDTVVAALGDGRLQAAYAKYGLSFLPPQR</sequence>
<dbReference type="SUPFAM" id="SSF53850">
    <property type="entry name" value="Periplasmic binding protein-like II"/>
    <property type="match status" value="1"/>
</dbReference>
<accession>A0ABU8BTJ8</accession>
<dbReference type="Gene3D" id="3.40.190.10">
    <property type="entry name" value="Periplasmic binding protein-like II"/>
    <property type="match status" value="1"/>
</dbReference>